<protein>
    <submittedName>
        <fullName evidence="1">Uncharacterized protein</fullName>
    </submittedName>
</protein>
<reference evidence="2" key="1">
    <citation type="submission" date="2016-10" db="EMBL/GenBank/DDBJ databases">
        <authorList>
            <person name="Varghese N."/>
            <person name="Submissions S."/>
        </authorList>
    </citation>
    <scope>NUCLEOTIDE SEQUENCE [LARGE SCALE GENOMIC DNA]</scope>
    <source>
        <strain evidence="2">CGMCC 4.578</strain>
    </source>
</reference>
<keyword evidence="2" id="KW-1185">Reference proteome</keyword>
<name>A0A1H9WSW4_9PSEU</name>
<organism evidence="1 2">
    <name type="scientific">Lentzea flaviverrucosa</name>
    <dbReference type="NCBI Taxonomy" id="200379"/>
    <lineage>
        <taxon>Bacteria</taxon>
        <taxon>Bacillati</taxon>
        <taxon>Actinomycetota</taxon>
        <taxon>Actinomycetes</taxon>
        <taxon>Pseudonocardiales</taxon>
        <taxon>Pseudonocardiaceae</taxon>
        <taxon>Lentzea</taxon>
    </lineage>
</organism>
<proteinExistence type="predicted"/>
<dbReference type="Gene3D" id="1.25.10.10">
    <property type="entry name" value="Leucine-rich Repeat Variant"/>
    <property type="match status" value="1"/>
</dbReference>
<dbReference type="InterPro" id="IPR016024">
    <property type="entry name" value="ARM-type_fold"/>
</dbReference>
<sequence length="517" mass="58504">MAKLGRKLLPMENPVTGRQRFAWLVRAIRAFHDDPEVRETEKFALSLSRFLDESLKPATLNRLENGDLDFSVERCIAYENALGLERNLLLSVYVYVIRGDGQVPRGKRLKVREADVVDLELIYRLGREEPIEAVEWLGLSFLYRSRPDLFANSARLRLALFEGVLRDLASTYEKDQRLMREALINIGDELAPLIVENVTADSVRYFTAVEALGHMHGQKSWEGLVALREHVQDNWAAQSILESVSRRVRNSKQLACADASSVRYLFEHAVKILGDPEELFYAREAAADFVRIPGFVIAGKQRAYLDASRQDLRQLVLRPSSFRPEDVIGDILRRFARSLNASRDAREIPLRVPGLSKILQKAIFSSNREERMALATLLAAWNLSPPAVQAAGEVLLSIPSDEYGTSRSIVRCLTKIRSDEMYPYFNRLLQRPSLEENIRLCLAWALGLGRDPDDINSLTMLYRTTRSRATKRALSTAAFRRGAESLLEDISRDSDSSVSRGAMLALSDLLKRPRDSA</sequence>
<dbReference type="InterPro" id="IPR011989">
    <property type="entry name" value="ARM-like"/>
</dbReference>
<gene>
    <name evidence="1" type="ORF">SAMN05216195_112196</name>
</gene>
<dbReference type="EMBL" id="FOFT01000012">
    <property type="protein sequence ID" value="SES36965.1"/>
    <property type="molecule type" value="Genomic_DNA"/>
</dbReference>
<evidence type="ECO:0000313" key="1">
    <source>
        <dbReference type="EMBL" id="SES36965.1"/>
    </source>
</evidence>
<dbReference type="RefSeq" id="WP_143086868.1">
    <property type="nucleotide sequence ID" value="NZ_FOFT01000012.1"/>
</dbReference>
<accession>A0A1H9WSW4</accession>
<dbReference type="Proteomes" id="UP000199028">
    <property type="component" value="Unassembled WGS sequence"/>
</dbReference>
<evidence type="ECO:0000313" key="2">
    <source>
        <dbReference type="Proteomes" id="UP000199028"/>
    </source>
</evidence>
<dbReference type="AlphaFoldDB" id="A0A1H9WSW4"/>
<dbReference type="SUPFAM" id="SSF48371">
    <property type="entry name" value="ARM repeat"/>
    <property type="match status" value="1"/>
</dbReference>